<keyword evidence="12" id="KW-1185">Reference proteome</keyword>
<comment type="catalytic activity">
    <reaction evidence="7">
        <text>L-threonyl-[protein] + ATP = O-phospho-L-threonyl-[protein] + ADP + H(+)</text>
        <dbReference type="Rhea" id="RHEA:46608"/>
        <dbReference type="Rhea" id="RHEA-COMP:11060"/>
        <dbReference type="Rhea" id="RHEA-COMP:11605"/>
        <dbReference type="ChEBI" id="CHEBI:15378"/>
        <dbReference type="ChEBI" id="CHEBI:30013"/>
        <dbReference type="ChEBI" id="CHEBI:30616"/>
        <dbReference type="ChEBI" id="CHEBI:61977"/>
        <dbReference type="ChEBI" id="CHEBI:456216"/>
        <dbReference type="EC" id="2.7.11.1"/>
    </reaction>
</comment>
<evidence type="ECO:0000256" key="1">
    <source>
        <dbReference type="ARBA" id="ARBA00012513"/>
    </source>
</evidence>
<gene>
    <name evidence="11" type="primary">ga02115</name>
    <name evidence="10" type="synonym">ga01428</name>
    <name evidence="10" type="ORF">PR202_ga01428</name>
    <name evidence="11" type="ORF">PR202_ga02115</name>
</gene>
<proteinExistence type="predicted"/>
<dbReference type="FunFam" id="1.10.510.10:FF:001023">
    <property type="entry name" value="Os07g0541700 protein"/>
    <property type="match status" value="1"/>
</dbReference>
<evidence type="ECO:0000256" key="3">
    <source>
        <dbReference type="ARBA" id="ARBA00022679"/>
    </source>
</evidence>
<evidence type="ECO:0000256" key="2">
    <source>
        <dbReference type="ARBA" id="ARBA00022527"/>
    </source>
</evidence>
<sequence>MMKSSSCFIPQGVLRDGTAFAAKVLSSESDQGIKEFLAEIESISEVKHANLVRLLGCCIQRRNRILIYEYLENNSLDHALQGLEKGVTTLSWSARSDICMGTAKGLSYLHEEHEPNIVHRDIKASNVLLDGNNKPKIGDFGLAKLFPDNVTHISTGVVGTTGYLAPEYFVHGQLTKKADVYSFGVLIFEIVSGRRISQTIRSDTFLVREVRFLLVSIVSLYVLQHATVF</sequence>
<evidence type="ECO:0000256" key="6">
    <source>
        <dbReference type="ARBA" id="ARBA00022840"/>
    </source>
</evidence>
<dbReference type="Pfam" id="PF00069">
    <property type="entry name" value="Pkinase"/>
    <property type="match status" value="1"/>
</dbReference>
<dbReference type="PROSITE" id="PS00108">
    <property type="entry name" value="PROTEIN_KINASE_ST"/>
    <property type="match status" value="1"/>
</dbReference>
<dbReference type="Proteomes" id="UP001054889">
    <property type="component" value="Unassembled WGS sequence"/>
</dbReference>
<evidence type="ECO:0000259" key="9">
    <source>
        <dbReference type="PROSITE" id="PS50011"/>
    </source>
</evidence>
<dbReference type="InterPro" id="IPR011009">
    <property type="entry name" value="Kinase-like_dom_sf"/>
</dbReference>
<keyword evidence="5" id="KW-0418">Kinase</keyword>
<dbReference type="Gene3D" id="1.10.510.10">
    <property type="entry name" value="Transferase(Phosphotransferase) domain 1"/>
    <property type="match status" value="1"/>
</dbReference>
<dbReference type="InterPro" id="IPR000719">
    <property type="entry name" value="Prot_kinase_dom"/>
</dbReference>
<reference evidence="11" key="1">
    <citation type="journal article" date="2018" name="DNA Res.">
        <title>Multiple hybrid de novo genome assembly of finger millet, an orphan allotetraploid crop.</title>
        <authorList>
            <person name="Hatakeyama M."/>
            <person name="Aluri S."/>
            <person name="Balachadran M.T."/>
            <person name="Sivarajan S.R."/>
            <person name="Patrignani A."/>
            <person name="Gruter S."/>
            <person name="Poveda L."/>
            <person name="Shimizu-Inatsugi R."/>
            <person name="Baeten J."/>
            <person name="Francoijs K.J."/>
            <person name="Nataraja K.N."/>
            <person name="Reddy Y.A.N."/>
            <person name="Phadnis S."/>
            <person name="Ravikumar R.L."/>
            <person name="Schlapbach R."/>
            <person name="Sreeman S.M."/>
            <person name="Shimizu K.K."/>
        </authorList>
    </citation>
    <scope>NUCLEOTIDE SEQUENCE</scope>
</reference>
<comment type="caution">
    <text evidence="11">The sequence shown here is derived from an EMBL/GenBank/DDBJ whole genome shotgun (WGS) entry which is preliminary data.</text>
</comment>
<dbReference type="InterPro" id="IPR052059">
    <property type="entry name" value="CR_Ser/Thr_kinase"/>
</dbReference>
<reference evidence="11" key="2">
    <citation type="submission" date="2021-12" db="EMBL/GenBank/DDBJ databases">
        <title>Resequencing data analysis of finger millet.</title>
        <authorList>
            <person name="Hatakeyama M."/>
            <person name="Aluri S."/>
            <person name="Balachadran M.T."/>
            <person name="Sivarajan S.R."/>
            <person name="Poveda L."/>
            <person name="Shimizu-Inatsugi R."/>
            <person name="Schlapbach R."/>
            <person name="Sreeman S.M."/>
            <person name="Shimizu K.K."/>
        </authorList>
    </citation>
    <scope>NUCLEOTIDE SEQUENCE</scope>
</reference>
<dbReference type="Gene3D" id="3.30.200.20">
    <property type="entry name" value="Phosphorylase Kinase, domain 1"/>
    <property type="match status" value="1"/>
</dbReference>
<dbReference type="PANTHER" id="PTHR47973">
    <property type="entry name" value="CYSTEINE-RICH RECEPTOR-LIKE PROTEIN KINASE 3"/>
    <property type="match status" value="1"/>
</dbReference>
<evidence type="ECO:0000313" key="11">
    <source>
        <dbReference type="EMBL" id="GJM86272.1"/>
    </source>
</evidence>
<keyword evidence="3" id="KW-0808">Transferase</keyword>
<keyword evidence="4" id="KW-0547">Nucleotide-binding</keyword>
<comment type="catalytic activity">
    <reaction evidence="8">
        <text>L-seryl-[protein] + ATP = O-phospho-L-seryl-[protein] + ADP + H(+)</text>
        <dbReference type="Rhea" id="RHEA:17989"/>
        <dbReference type="Rhea" id="RHEA-COMP:9863"/>
        <dbReference type="Rhea" id="RHEA-COMP:11604"/>
        <dbReference type="ChEBI" id="CHEBI:15378"/>
        <dbReference type="ChEBI" id="CHEBI:29999"/>
        <dbReference type="ChEBI" id="CHEBI:30616"/>
        <dbReference type="ChEBI" id="CHEBI:83421"/>
        <dbReference type="ChEBI" id="CHEBI:456216"/>
        <dbReference type="EC" id="2.7.11.1"/>
    </reaction>
</comment>
<evidence type="ECO:0000313" key="12">
    <source>
        <dbReference type="Proteomes" id="UP001054889"/>
    </source>
</evidence>
<dbReference type="AlphaFoldDB" id="A0AAV5BK24"/>
<name>A0AAV5BK24_ELECO</name>
<keyword evidence="2" id="KW-0723">Serine/threonine-protein kinase</keyword>
<evidence type="ECO:0000256" key="7">
    <source>
        <dbReference type="ARBA" id="ARBA00047899"/>
    </source>
</evidence>
<evidence type="ECO:0000256" key="8">
    <source>
        <dbReference type="ARBA" id="ARBA00048679"/>
    </source>
</evidence>
<accession>A0AAV5BK24</accession>
<evidence type="ECO:0000256" key="5">
    <source>
        <dbReference type="ARBA" id="ARBA00022777"/>
    </source>
</evidence>
<dbReference type="EMBL" id="BQKI01000001">
    <property type="protein sequence ID" value="GJM86272.1"/>
    <property type="molecule type" value="Genomic_DNA"/>
</dbReference>
<feature type="domain" description="Protein kinase" evidence="9">
    <location>
        <begin position="1"/>
        <end position="229"/>
    </location>
</feature>
<organism evidence="11 12">
    <name type="scientific">Eleusine coracana subsp. coracana</name>
    <dbReference type="NCBI Taxonomy" id="191504"/>
    <lineage>
        <taxon>Eukaryota</taxon>
        <taxon>Viridiplantae</taxon>
        <taxon>Streptophyta</taxon>
        <taxon>Embryophyta</taxon>
        <taxon>Tracheophyta</taxon>
        <taxon>Spermatophyta</taxon>
        <taxon>Magnoliopsida</taxon>
        <taxon>Liliopsida</taxon>
        <taxon>Poales</taxon>
        <taxon>Poaceae</taxon>
        <taxon>PACMAD clade</taxon>
        <taxon>Chloridoideae</taxon>
        <taxon>Cynodonteae</taxon>
        <taxon>Eleusininae</taxon>
        <taxon>Eleusine</taxon>
    </lineage>
</organism>
<dbReference type="EC" id="2.7.11.1" evidence="1"/>
<evidence type="ECO:0000313" key="10">
    <source>
        <dbReference type="EMBL" id="GJM85645.1"/>
    </source>
</evidence>
<dbReference type="GO" id="GO:0004674">
    <property type="term" value="F:protein serine/threonine kinase activity"/>
    <property type="evidence" value="ECO:0007669"/>
    <property type="project" value="UniProtKB-KW"/>
</dbReference>
<protein>
    <recommendedName>
        <fullName evidence="1">non-specific serine/threonine protein kinase</fullName>
        <ecNumber evidence="1">2.7.11.1</ecNumber>
    </recommendedName>
</protein>
<dbReference type="EMBL" id="BQKI01000001">
    <property type="protein sequence ID" value="GJM85645.1"/>
    <property type="molecule type" value="Genomic_DNA"/>
</dbReference>
<dbReference type="SUPFAM" id="SSF56112">
    <property type="entry name" value="Protein kinase-like (PK-like)"/>
    <property type="match status" value="1"/>
</dbReference>
<evidence type="ECO:0000256" key="4">
    <source>
        <dbReference type="ARBA" id="ARBA00022741"/>
    </source>
</evidence>
<dbReference type="PROSITE" id="PS50011">
    <property type="entry name" value="PROTEIN_KINASE_DOM"/>
    <property type="match status" value="1"/>
</dbReference>
<dbReference type="GO" id="GO:0005524">
    <property type="term" value="F:ATP binding"/>
    <property type="evidence" value="ECO:0007669"/>
    <property type="project" value="UniProtKB-KW"/>
</dbReference>
<dbReference type="SMART" id="SM00220">
    <property type="entry name" value="S_TKc"/>
    <property type="match status" value="1"/>
</dbReference>
<keyword evidence="6" id="KW-0067">ATP-binding</keyword>
<dbReference type="InterPro" id="IPR008271">
    <property type="entry name" value="Ser/Thr_kinase_AS"/>
</dbReference>